<evidence type="ECO:0000313" key="1">
    <source>
        <dbReference type="EMBL" id="KAJ3559158.1"/>
    </source>
</evidence>
<dbReference type="EMBL" id="JANHOG010000042">
    <property type="protein sequence ID" value="KAJ3559158.1"/>
    <property type="molecule type" value="Genomic_DNA"/>
</dbReference>
<dbReference type="Proteomes" id="UP001148662">
    <property type="component" value="Unassembled WGS sequence"/>
</dbReference>
<sequence>MPKAGTAVSDSPAPLAGKTEKPQVGASVICTDTLGKRPSPCSSQTQTTTPQTSQLPNGRDSAKDNNTPFFQLQNMKRNLPPRLAASSNRTAVRSSSKADPNAGGPITSSSASVSSSKPQTGFTERAAPTSRSRQQDEEPAGNRHSTVLNPTSSRQPMISSSVTNISAQVASAAQFVPDTNANHKLHISSPTSSDLPAPSSQSSLSSRKEDRTTKANEHDKKRAKKAMKRGRGKQTASLEAKEEKLEPASPSSASRMQSPSVDVNEVPSKPPIAERPPNPLKLMDSGTLYTRVFPPGSSENPYPPRAPCNNFMNGRCSAGLRCPRYHPPRYDWCKFIDKKDEICEAYQLGVCYLGEKCIRYHPPETSDDESAHEDTKPAPSRTNNTSRLKSQENKESIRGTQGSSRKRKAAESRKEPPSGHQRGDGSSSEASAYYSLESSSPDTSPCTAPKDIPQMFSSSKDQRNGAQVCIDYMQGKCNRRACKFAHGPVESHLDRLMASLEQSMQRLESQAPPPVTLKTAPAQTTPAIQKQPSLKLRPIPLVPPGLGLKQKNPTTVQPSGGEVRVVPVDAAQVTFGPGFDVKEIQTGFESRKIFLKNLPKTVDEAAVRHILDTFGNVVDVQLSEQARSSTLLARASFSSYSEAKQAVSALDGAHVFGVTIVAQLATHKSTTVGKGIIRDGDLLLEFPAPCIVGYLGFTTRARAEAAVERIRGSVMEGVRLFAVRYEGLPKAGAFNIKVLGLPPRTKVKDLDCFGPDQGGMLAPAPNYESLEEAAEDLQETLERFGELLTINIQGEPYVRQTIRACAHYTSPNAAEKACAWLSGRHMRFLGGEKIFAYHVRSVLYKLPQDVFAVIQQDIRELRASACADKDRCDIVILKRSRDNPDAPVPVKLLADRLPMLTQLKSSFEEILRGERVVVDGEPVWDPFFSRTGGISFLHELEVRYDMLINRDIRRRTIALFGNIVKRRAARAAILDQVWYIRSQKVHTFPLEGRLIGLFMSADLMKLQKQLGHENVEMNLARRVLTIRGDEEALIATRDALRKAQQRHMLERVNRNDECPVCFSEATLPVTLPCGHSWCKSCLVNYFMAAVDTRVFPLKCLGDEARCTQCITLNIAREVLSPNDFSTVARAAFLTYVHARPKEFYYCPTPDCPQIYRRAPPDTVLQCPSCLVRICGNCHVEYHEGSFCPDLDAEDRKLFEDWTKKHDVKQCPGCKAPIERIAGCNHITCTRCKTHLCWVCLATFTASEHVYDHMHVMHGGIGL</sequence>
<evidence type="ECO:0000313" key="2">
    <source>
        <dbReference type="Proteomes" id="UP001148662"/>
    </source>
</evidence>
<gene>
    <name evidence="1" type="ORF">NM688_g512</name>
</gene>
<protein>
    <submittedName>
        <fullName evidence="1">Uncharacterized protein</fullName>
    </submittedName>
</protein>
<organism evidence="1 2">
    <name type="scientific">Phlebia brevispora</name>
    <dbReference type="NCBI Taxonomy" id="194682"/>
    <lineage>
        <taxon>Eukaryota</taxon>
        <taxon>Fungi</taxon>
        <taxon>Dikarya</taxon>
        <taxon>Basidiomycota</taxon>
        <taxon>Agaricomycotina</taxon>
        <taxon>Agaricomycetes</taxon>
        <taxon>Polyporales</taxon>
        <taxon>Meruliaceae</taxon>
        <taxon>Phlebia</taxon>
    </lineage>
</organism>
<keyword evidence="2" id="KW-1185">Reference proteome</keyword>
<name>A0ACC1TE96_9APHY</name>
<comment type="caution">
    <text evidence="1">The sequence shown here is derived from an EMBL/GenBank/DDBJ whole genome shotgun (WGS) entry which is preliminary data.</text>
</comment>
<accession>A0ACC1TE96</accession>
<proteinExistence type="predicted"/>
<reference evidence="1" key="1">
    <citation type="submission" date="2022-07" db="EMBL/GenBank/DDBJ databases">
        <title>Genome Sequence of Phlebia brevispora.</title>
        <authorList>
            <person name="Buettner E."/>
        </authorList>
    </citation>
    <scope>NUCLEOTIDE SEQUENCE</scope>
    <source>
        <strain evidence="1">MPL23</strain>
    </source>
</reference>